<dbReference type="Proteomes" id="UP000076079">
    <property type="component" value="Chromosome"/>
</dbReference>
<proteinExistence type="inferred from homology"/>
<keyword evidence="2 4" id="KW-1005">Bacterial flagellum biogenesis</keyword>
<dbReference type="RefSeq" id="WP_110172048.1">
    <property type="nucleotide sequence ID" value="NZ_CP015136.1"/>
</dbReference>
<dbReference type="PANTHER" id="PTHR39190">
    <property type="entry name" value="FLAGELLAR ASSEMBLY FACTOR FLIW"/>
    <property type="match status" value="1"/>
</dbReference>
<evidence type="ECO:0000313" key="6">
    <source>
        <dbReference type="Proteomes" id="UP000076079"/>
    </source>
</evidence>
<dbReference type="PANTHER" id="PTHR39190:SF1">
    <property type="entry name" value="FLAGELLAR ASSEMBLY FACTOR FLIW"/>
    <property type="match status" value="1"/>
</dbReference>
<dbReference type="KEGG" id="abac:LuPra_03636"/>
<dbReference type="STRING" id="1855912.LuPra_03636"/>
<dbReference type="InterPro" id="IPR003775">
    <property type="entry name" value="Flagellar_assembly_factor_FliW"/>
</dbReference>
<dbReference type="AlphaFoldDB" id="A0A143PPW4"/>
<evidence type="ECO:0000256" key="1">
    <source>
        <dbReference type="ARBA" id="ARBA00022490"/>
    </source>
</evidence>
<dbReference type="Gene3D" id="2.30.290.10">
    <property type="entry name" value="BH3618-like"/>
    <property type="match status" value="1"/>
</dbReference>
<dbReference type="EMBL" id="CP015136">
    <property type="protein sequence ID" value="AMY10406.1"/>
    <property type="molecule type" value="Genomic_DNA"/>
</dbReference>
<name>A0A143PPW4_LUTPR</name>
<comment type="subunit">
    <text evidence="4">Interacts with translational regulator CsrA and flagellin(s).</text>
</comment>
<organism evidence="5 6">
    <name type="scientific">Luteitalea pratensis</name>
    <dbReference type="NCBI Taxonomy" id="1855912"/>
    <lineage>
        <taxon>Bacteria</taxon>
        <taxon>Pseudomonadati</taxon>
        <taxon>Acidobacteriota</taxon>
        <taxon>Vicinamibacteria</taxon>
        <taxon>Vicinamibacterales</taxon>
        <taxon>Vicinamibacteraceae</taxon>
        <taxon>Luteitalea</taxon>
    </lineage>
</organism>
<evidence type="ECO:0000256" key="2">
    <source>
        <dbReference type="ARBA" id="ARBA00022795"/>
    </source>
</evidence>
<keyword evidence="3 4" id="KW-0810">Translation regulation</keyword>
<accession>A0A143PPW4</accession>
<evidence type="ECO:0000256" key="4">
    <source>
        <dbReference type="HAMAP-Rule" id="MF_01185"/>
    </source>
</evidence>
<dbReference type="HAMAP" id="MF_01185">
    <property type="entry name" value="FliW"/>
    <property type="match status" value="1"/>
</dbReference>
<comment type="function">
    <text evidence="4">Acts as an anti-CsrA protein, binds CsrA and prevents it from repressing translation of its target genes, one of which is flagellin. Binds to flagellin and participates in the assembly of the flagellum.</text>
</comment>
<evidence type="ECO:0000313" key="5">
    <source>
        <dbReference type="EMBL" id="AMY10406.1"/>
    </source>
</evidence>
<dbReference type="Pfam" id="PF02623">
    <property type="entry name" value="FliW"/>
    <property type="match status" value="1"/>
</dbReference>
<protein>
    <recommendedName>
        <fullName evidence="4">Flagellar assembly factor FliW</fullName>
    </recommendedName>
</protein>
<dbReference type="GO" id="GO:0044780">
    <property type="term" value="P:bacterial-type flagellum assembly"/>
    <property type="evidence" value="ECO:0007669"/>
    <property type="project" value="UniProtKB-UniRule"/>
</dbReference>
<reference evidence="5 6" key="1">
    <citation type="journal article" date="2016" name="Genome Announc.">
        <title>First Complete Genome Sequence of a Subdivision 6 Acidobacterium Strain.</title>
        <authorList>
            <person name="Huang S."/>
            <person name="Vieira S."/>
            <person name="Bunk B."/>
            <person name="Riedel T."/>
            <person name="Sproer C."/>
            <person name="Overmann J."/>
        </authorList>
    </citation>
    <scope>NUCLEOTIDE SEQUENCE [LARGE SCALE GENOMIC DNA]</scope>
    <source>
        <strain evidence="6">DSM 100886 HEG_-6_39</strain>
    </source>
</reference>
<comment type="subcellular location">
    <subcellularLocation>
        <location evidence="4">Cytoplasm</location>
    </subcellularLocation>
</comment>
<sequence length="149" mass="16519">MSPLLPPGDVTRVETAFGTFDVSTDEIIAFPAGLPGFEECRRFVVLSSRELDPFQCLQSVEGPSASFLAVDPRRAFPDYRCVLSDVDRARLGEPDEAALVWLAVVTVLDDQTLVNLRAPVVVNPTRMLGYQLMPSNSLYPLRFELAQLF</sequence>
<dbReference type="SUPFAM" id="SSF141457">
    <property type="entry name" value="BH3618-like"/>
    <property type="match status" value="1"/>
</dbReference>
<keyword evidence="4" id="KW-0143">Chaperone</keyword>
<keyword evidence="6" id="KW-1185">Reference proteome</keyword>
<dbReference type="InterPro" id="IPR024046">
    <property type="entry name" value="Flagellar_assmbl_FliW_dom_sf"/>
</dbReference>
<comment type="similarity">
    <text evidence="4">Belongs to the FliW family.</text>
</comment>
<dbReference type="GO" id="GO:0006417">
    <property type="term" value="P:regulation of translation"/>
    <property type="evidence" value="ECO:0007669"/>
    <property type="project" value="UniProtKB-KW"/>
</dbReference>
<gene>
    <name evidence="4 5" type="primary">fliW</name>
    <name evidence="5" type="ORF">LuPra_03636</name>
</gene>
<keyword evidence="5" id="KW-0969">Cilium</keyword>
<keyword evidence="5" id="KW-0966">Cell projection</keyword>
<evidence type="ECO:0000256" key="3">
    <source>
        <dbReference type="ARBA" id="ARBA00022845"/>
    </source>
</evidence>
<dbReference type="GO" id="GO:0005737">
    <property type="term" value="C:cytoplasm"/>
    <property type="evidence" value="ECO:0007669"/>
    <property type="project" value="UniProtKB-SubCell"/>
</dbReference>
<dbReference type="OrthoDB" id="129646at2"/>
<reference evidence="6" key="2">
    <citation type="submission" date="2016-04" db="EMBL/GenBank/DDBJ databases">
        <title>First Complete Genome Sequence of a Subdivision 6 Acidobacterium.</title>
        <authorList>
            <person name="Huang S."/>
            <person name="Vieira S."/>
            <person name="Bunk B."/>
            <person name="Riedel T."/>
            <person name="Sproeer C."/>
            <person name="Overmann J."/>
        </authorList>
    </citation>
    <scope>NUCLEOTIDE SEQUENCE [LARGE SCALE GENOMIC DNA]</scope>
    <source>
        <strain evidence="6">DSM 100886 HEG_-6_39</strain>
    </source>
</reference>
<keyword evidence="1 4" id="KW-0963">Cytoplasm</keyword>
<keyword evidence="5" id="KW-0282">Flagellum</keyword>